<name>A0A1W1VX07_9DEIO</name>
<dbReference type="CDD" id="cd01392">
    <property type="entry name" value="HTH_LacI"/>
    <property type="match status" value="1"/>
</dbReference>
<dbReference type="GO" id="GO:0000976">
    <property type="term" value="F:transcription cis-regulatory region binding"/>
    <property type="evidence" value="ECO:0007669"/>
    <property type="project" value="TreeGrafter"/>
</dbReference>
<dbReference type="Pfam" id="PF13377">
    <property type="entry name" value="Peripla_BP_3"/>
    <property type="match status" value="1"/>
</dbReference>
<keyword evidence="7" id="KW-1185">Reference proteome</keyword>
<dbReference type="PROSITE" id="PS50932">
    <property type="entry name" value="HTH_LACI_2"/>
    <property type="match status" value="1"/>
</dbReference>
<dbReference type="CDD" id="cd06290">
    <property type="entry name" value="PBP1_LacI-like"/>
    <property type="match status" value="1"/>
</dbReference>
<evidence type="ECO:0000259" key="5">
    <source>
        <dbReference type="PROSITE" id="PS50932"/>
    </source>
</evidence>
<dbReference type="InterPro" id="IPR028082">
    <property type="entry name" value="Peripla_BP_I"/>
</dbReference>
<dbReference type="RefSeq" id="WP_084051415.1">
    <property type="nucleotide sequence ID" value="NZ_FWWU01000011.1"/>
</dbReference>
<dbReference type="Gene3D" id="3.40.50.2300">
    <property type="match status" value="2"/>
</dbReference>
<dbReference type="InterPro" id="IPR010982">
    <property type="entry name" value="Lambda_DNA-bd_dom_sf"/>
</dbReference>
<dbReference type="STRING" id="695939.SAMN00790413_06101"/>
<keyword evidence="2" id="KW-0805">Transcription regulation</keyword>
<keyword evidence="1" id="KW-0678">Repressor</keyword>
<proteinExistence type="predicted"/>
<reference evidence="6 7" key="1">
    <citation type="submission" date="2017-04" db="EMBL/GenBank/DDBJ databases">
        <authorList>
            <person name="Afonso C.L."/>
            <person name="Miller P.J."/>
            <person name="Scott M.A."/>
            <person name="Spackman E."/>
            <person name="Goraichik I."/>
            <person name="Dimitrov K.M."/>
            <person name="Suarez D.L."/>
            <person name="Swayne D.E."/>
        </authorList>
    </citation>
    <scope>NUCLEOTIDE SEQUENCE [LARGE SCALE GENOMIC DNA]</scope>
    <source>
        <strain evidence="6 7">KR-140</strain>
    </source>
</reference>
<dbReference type="PANTHER" id="PTHR30146">
    <property type="entry name" value="LACI-RELATED TRANSCRIPTIONAL REPRESSOR"/>
    <property type="match status" value="1"/>
</dbReference>
<dbReference type="OrthoDB" id="59053at2"/>
<evidence type="ECO:0000313" key="7">
    <source>
        <dbReference type="Proteomes" id="UP000192582"/>
    </source>
</evidence>
<sequence>MPESLTLEQVARAARVSTATVSRIINGTGTVSAHKRAAVMEAIERLGYRPNMMAQALARGSTMSVGVLTPDIASPFYSAVLRGVERGFGGSGYHPVFASEEWRVSSASDSLDLLVSRRVDAMIVLGGNTPLDRLRELAGLMPLVVLGRELPGLEGQCLEVDQTVGAEQATHHLLALGHRRIVHLAGPEDHADARARLAGYRRALRDAGVPEAPELIVPGDFSEAGGHAATEALLAAGVPFTAIFAANDQSSAGAQLALFRRGLRVPTDLSVVGFDDIPGSAFERPPLTTVRQPTGDMGQAAAAMVLALLRGEQPSMPTFRAALVERESTAPVPTVRSNARGRKKG</sequence>
<dbReference type="Proteomes" id="UP000192582">
    <property type="component" value="Unassembled WGS sequence"/>
</dbReference>
<dbReference type="GO" id="GO:0003700">
    <property type="term" value="F:DNA-binding transcription factor activity"/>
    <property type="evidence" value="ECO:0007669"/>
    <property type="project" value="TreeGrafter"/>
</dbReference>
<dbReference type="InterPro" id="IPR046335">
    <property type="entry name" value="LacI/GalR-like_sensor"/>
</dbReference>
<dbReference type="PANTHER" id="PTHR30146:SF148">
    <property type="entry name" value="HTH-TYPE TRANSCRIPTIONAL REPRESSOR PURR-RELATED"/>
    <property type="match status" value="1"/>
</dbReference>
<feature type="domain" description="HTH lacI-type" evidence="5">
    <location>
        <begin position="5"/>
        <end position="59"/>
    </location>
</feature>
<dbReference type="SUPFAM" id="SSF47413">
    <property type="entry name" value="lambda repressor-like DNA-binding domains"/>
    <property type="match status" value="1"/>
</dbReference>
<keyword evidence="4" id="KW-0804">Transcription</keyword>
<dbReference type="InterPro" id="IPR000843">
    <property type="entry name" value="HTH_LacI"/>
</dbReference>
<accession>A0A1W1VX07</accession>
<evidence type="ECO:0000256" key="2">
    <source>
        <dbReference type="ARBA" id="ARBA00023015"/>
    </source>
</evidence>
<organism evidence="6 7">
    <name type="scientific">Deinococcus hopiensis KR-140</name>
    <dbReference type="NCBI Taxonomy" id="695939"/>
    <lineage>
        <taxon>Bacteria</taxon>
        <taxon>Thermotogati</taxon>
        <taxon>Deinococcota</taxon>
        <taxon>Deinococci</taxon>
        <taxon>Deinococcales</taxon>
        <taxon>Deinococcaceae</taxon>
        <taxon>Deinococcus</taxon>
    </lineage>
</organism>
<evidence type="ECO:0000313" key="6">
    <source>
        <dbReference type="EMBL" id="SMB97641.1"/>
    </source>
</evidence>
<protein>
    <submittedName>
        <fullName evidence="6">Transcriptional regulator, LacI family</fullName>
    </submittedName>
</protein>
<dbReference type="SUPFAM" id="SSF53822">
    <property type="entry name" value="Periplasmic binding protein-like I"/>
    <property type="match status" value="1"/>
</dbReference>
<dbReference type="AlphaFoldDB" id="A0A1W1VX07"/>
<dbReference type="EMBL" id="FWWU01000011">
    <property type="protein sequence ID" value="SMB97641.1"/>
    <property type="molecule type" value="Genomic_DNA"/>
</dbReference>
<dbReference type="SMART" id="SM00354">
    <property type="entry name" value="HTH_LACI"/>
    <property type="match status" value="1"/>
</dbReference>
<evidence type="ECO:0000256" key="3">
    <source>
        <dbReference type="ARBA" id="ARBA00023125"/>
    </source>
</evidence>
<evidence type="ECO:0000256" key="4">
    <source>
        <dbReference type="ARBA" id="ARBA00023163"/>
    </source>
</evidence>
<gene>
    <name evidence="6" type="ORF">SAMN00790413_06101</name>
</gene>
<dbReference type="Gene3D" id="1.10.260.40">
    <property type="entry name" value="lambda repressor-like DNA-binding domains"/>
    <property type="match status" value="1"/>
</dbReference>
<evidence type="ECO:0000256" key="1">
    <source>
        <dbReference type="ARBA" id="ARBA00022491"/>
    </source>
</evidence>
<dbReference type="Pfam" id="PF00356">
    <property type="entry name" value="LacI"/>
    <property type="match status" value="1"/>
</dbReference>
<keyword evidence="3" id="KW-0238">DNA-binding</keyword>